<dbReference type="GO" id="GO:0032993">
    <property type="term" value="C:protein-DNA complex"/>
    <property type="evidence" value="ECO:0007669"/>
    <property type="project" value="TreeGrafter"/>
</dbReference>
<evidence type="ECO:0000256" key="4">
    <source>
        <dbReference type="SAM" id="MobiDB-lite"/>
    </source>
</evidence>
<dbReference type="SMART" id="SM00478">
    <property type="entry name" value="ENDO3c"/>
    <property type="match status" value="1"/>
</dbReference>
<dbReference type="GO" id="GO:0006285">
    <property type="term" value="P:base-excision repair, AP site formation"/>
    <property type="evidence" value="ECO:0007669"/>
    <property type="project" value="TreeGrafter"/>
</dbReference>
<dbReference type="EMBL" id="MU001640">
    <property type="protein sequence ID" value="KAF2480279.1"/>
    <property type="molecule type" value="Genomic_DNA"/>
</dbReference>
<dbReference type="Gene3D" id="1.10.340.30">
    <property type="entry name" value="Hypothetical protein, domain 2"/>
    <property type="match status" value="1"/>
</dbReference>
<feature type="compositionally biased region" description="Polar residues" evidence="4">
    <location>
        <begin position="205"/>
        <end position="227"/>
    </location>
</feature>
<dbReference type="GO" id="GO:0005634">
    <property type="term" value="C:nucleus"/>
    <property type="evidence" value="ECO:0007669"/>
    <property type="project" value="TreeGrafter"/>
</dbReference>
<feature type="compositionally biased region" description="Polar residues" evidence="4">
    <location>
        <begin position="64"/>
        <end position="78"/>
    </location>
</feature>
<dbReference type="Pfam" id="PF00730">
    <property type="entry name" value="HhH-GPD"/>
    <property type="match status" value="1"/>
</dbReference>
<keyword evidence="2" id="KW-0227">DNA damage</keyword>
<dbReference type="Proteomes" id="UP000799767">
    <property type="component" value="Unassembled WGS sequence"/>
</dbReference>
<dbReference type="InterPro" id="IPR011257">
    <property type="entry name" value="DNA_glycosylase"/>
</dbReference>
<keyword evidence="7" id="KW-1185">Reference proteome</keyword>
<dbReference type="InterPro" id="IPR003265">
    <property type="entry name" value="HhH-GPD_domain"/>
</dbReference>
<dbReference type="AlphaFoldDB" id="A0A6A6PJU6"/>
<proteinExistence type="inferred from homology"/>
<dbReference type="CDD" id="cd00056">
    <property type="entry name" value="ENDO3c"/>
    <property type="match status" value="1"/>
</dbReference>
<dbReference type="GO" id="GO:0008725">
    <property type="term" value="F:DNA-3-methyladenine glycosylase activity"/>
    <property type="evidence" value="ECO:0007669"/>
    <property type="project" value="TreeGrafter"/>
</dbReference>
<dbReference type="FunFam" id="1.10.340.30:FF:000004">
    <property type="entry name" value="DNA-3-methyladenine glycosylase II"/>
    <property type="match status" value="1"/>
</dbReference>
<dbReference type="Gene3D" id="1.10.1670.40">
    <property type="match status" value="1"/>
</dbReference>
<reference evidence="6" key="1">
    <citation type="journal article" date="2020" name="Stud. Mycol.">
        <title>101 Dothideomycetes genomes: a test case for predicting lifestyles and emergence of pathogens.</title>
        <authorList>
            <person name="Haridas S."/>
            <person name="Albert R."/>
            <person name="Binder M."/>
            <person name="Bloem J."/>
            <person name="Labutti K."/>
            <person name="Salamov A."/>
            <person name="Andreopoulos B."/>
            <person name="Baker S."/>
            <person name="Barry K."/>
            <person name="Bills G."/>
            <person name="Bluhm B."/>
            <person name="Cannon C."/>
            <person name="Castanera R."/>
            <person name="Culley D."/>
            <person name="Daum C."/>
            <person name="Ezra D."/>
            <person name="Gonzalez J."/>
            <person name="Henrissat B."/>
            <person name="Kuo A."/>
            <person name="Liang C."/>
            <person name="Lipzen A."/>
            <person name="Lutzoni F."/>
            <person name="Magnuson J."/>
            <person name="Mondo S."/>
            <person name="Nolan M."/>
            <person name="Ohm R."/>
            <person name="Pangilinan J."/>
            <person name="Park H.-J."/>
            <person name="Ramirez L."/>
            <person name="Alfaro M."/>
            <person name="Sun H."/>
            <person name="Tritt A."/>
            <person name="Yoshinaga Y."/>
            <person name="Zwiers L.-H."/>
            <person name="Turgeon B."/>
            <person name="Goodwin S."/>
            <person name="Spatafora J."/>
            <person name="Crous P."/>
            <person name="Grigoriev I."/>
        </authorList>
    </citation>
    <scope>NUCLEOTIDE SEQUENCE</scope>
    <source>
        <strain evidence="6">CBS 113389</strain>
    </source>
</reference>
<organism evidence="6 7">
    <name type="scientific">Neohortaea acidophila</name>
    <dbReference type="NCBI Taxonomy" id="245834"/>
    <lineage>
        <taxon>Eukaryota</taxon>
        <taxon>Fungi</taxon>
        <taxon>Dikarya</taxon>
        <taxon>Ascomycota</taxon>
        <taxon>Pezizomycotina</taxon>
        <taxon>Dothideomycetes</taxon>
        <taxon>Dothideomycetidae</taxon>
        <taxon>Mycosphaerellales</taxon>
        <taxon>Teratosphaeriaceae</taxon>
        <taxon>Neohortaea</taxon>
    </lineage>
</organism>
<evidence type="ECO:0000256" key="3">
    <source>
        <dbReference type="ARBA" id="ARBA00023204"/>
    </source>
</evidence>
<dbReference type="GO" id="GO:0032131">
    <property type="term" value="F:alkylated DNA binding"/>
    <property type="evidence" value="ECO:0007669"/>
    <property type="project" value="TreeGrafter"/>
</dbReference>
<comment type="similarity">
    <text evidence="1">Belongs to the alkylbase DNA glycosidase AlkA family.</text>
</comment>
<evidence type="ECO:0000256" key="2">
    <source>
        <dbReference type="ARBA" id="ARBA00022763"/>
    </source>
</evidence>
<dbReference type="GO" id="GO:0043916">
    <property type="term" value="F:DNA-7-methylguanine glycosylase activity"/>
    <property type="evidence" value="ECO:0007669"/>
    <property type="project" value="TreeGrafter"/>
</dbReference>
<evidence type="ECO:0000313" key="7">
    <source>
        <dbReference type="Proteomes" id="UP000799767"/>
    </source>
</evidence>
<feature type="domain" description="HhH-GPD" evidence="5">
    <location>
        <begin position="281"/>
        <end position="435"/>
    </location>
</feature>
<dbReference type="PANTHER" id="PTHR43003">
    <property type="entry name" value="DNA-3-METHYLADENINE GLYCOSYLASE"/>
    <property type="match status" value="1"/>
</dbReference>
<evidence type="ECO:0000259" key="5">
    <source>
        <dbReference type="SMART" id="SM00478"/>
    </source>
</evidence>
<gene>
    <name evidence="6" type="ORF">BDY17DRAFT_303550</name>
</gene>
<protein>
    <submittedName>
        <fullName evidence="6">DNA glycosylase</fullName>
    </submittedName>
</protein>
<dbReference type="RefSeq" id="XP_033586849.1">
    <property type="nucleotide sequence ID" value="XM_033734591.1"/>
</dbReference>
<evidence type="ECO:0000256" key="1">
    <source>
        <dbReference type="ARBA" id="ARBA00010817"/>
    </source>
</evidence>
<feature type="region of interest" description="Disordered" evidence="4">
    <location>
        <begin position="64"/>
        <end position="227"/>
    </location>
</feature>
<accession>A0A6A6PJU6</accession>
<sequence>MCDSSHRQLLPSTPTTQNIQSIRINSSGQALTTLAAVFARNLLGFRFTLKKGHLLHHQHLLHTSCTSRPSFPSTQQRDMSLRRSSRGKSLGEQNGGQLSVPPTPNDAPTKKRGRQSKGAEAVVSTNGTADEAKAAMPPPPSTPNKRRKVVKTEQPPPFTPTPSAVGLIGAPGGNYSTGDIDDVTPPPPTRRAEPRHTNAPLLTPRGTQVEPTYSNFEESPSKAGSKSLTTNKSLLEDACAHLTSTDAKLEPVVNAHHCRVFSPEGLAETIDPFRSLASGIMAQQVSGAAARSIKNKFIGLFPPESCPNGFPTVAVVSQTSIPRLREAGLSQRKAEYIQGLAQKFHDRELTVDMLMNGTDEEVMEKLVAVRGLGRWSVEMFMCFGLKRMDVFSTGDLGVQRGMAAYVGRDVAKLKTKGGGKWKYMSEKDMLDISEKFRPYRSLFMWVSGVLCPPFIFEIDADMLDSTCGGSKTWTLLRWKITRVELGMYLLSPVRLRPYQYISSAGTMPFRLRSRTSRLMFERGYDISQLHFGLAEPCRGVERPAAQRIARVLRLDS</sequence>
<dbReference type="GO" id="GO:0006307">
    <property type="term" value="P:DNA alkylation repair"/>
    <property type="evidence" value="ECO:0007669"/>
    <property type="project" value="TreeGrafter"/>
</dbReference>
<dbReference type="OrthoDB" id="415889at2759"/>
<dbReference type="GeneID" id="54475593"/>
<evidence type="ECO:0000313" key="6">
    <source>
        <dbReference type="EMBL" id="KAF2480279.1"/>
    </source>
</evidence>
<dbReference type="SUPFAM" id="SSF48150">
    <property type="entry name" value="DNA-glycosylase"/>
    <property type="match status" value="1"/>
</dbReference>
<keyword evidence="3" id="KW-0234">DNA repair</keyword>
<dbReference type="PANTHER" id="PTHR43003:SF5">
    <property type="entry name" value="DNA-3-METHYLADENINE GLYCOSYLASE"/>
    <property type="match status" value="1"/>
</dbReference>
<dbReference type="InterPro" id="IPR051912">
    <property type="entry name" value="Alkylbase_DNA_Glycosylase/TA"/>
</dbReference>
<name>A0A6A6PJU6_9PEZI</name>